<evidence type="ECO:0000313" key="1">
    <source>
        <dbReference type="EMBL" id="VAY89564.1"/>
    </source>
</evidence>
<organism evidence="1">
    <name type="scientific">mine drainage metagenome</name>
    <dbReference type="NCBI Taxonomy" id="410659"/>
    <lineage>
        <taxon>unclassified sequences</taxon>
        <taxon>metagenomes</taxon>
        <taxon>ecological metagenomes</taxon>
    </lineage>
</organism>
<dbReference type="EMBL" id="UOYP01000680">
    <property type="protein sequence ID" value="VAY89564.1"/>
    <property type="molecule type" value="Genomic_DNA"/>
</dbReference>
<accession>A0A3P3ZS78</accession>
<name>A0A3P3ZS78_9ZZZZ</name>
<gene>
    <name evidence="1" type="ORF">CARN8_7100005</name>
</gene>
<protein>
    <submittedName>
        <fullName evidence="1">Uncharacterized protein</fullName>
    </submittedName>
</protein>
<sequence>MPTAALGSQPFNQKPKENQALIPLIAADNRLLVRAAEFL</sequence>
<reference evidence="1" key="1">
    <citation type="submission" date="2018-10" db="EMBL/GenBank/DDBJ databases">
        <authorList>
            <person name="Plewniak F."/>
        </authorList>
    </citation>
    <scope>NUCLEOTIDE SEQUENCE</scope>
</reference>
<dbReference type="AlphaFoldDB" id="A0A3P3ZS78"/>
<proteinExistence type="predicted"/>